<dbReference type="Gene3D" id="3.40.50.1820">
    <property type="entry name" value="alpha/beta hydrolase"/>
    <property type="match status" value="1"/>
</dbReference>
<dbReference type="GO" id="GO:0016740">
    <property type="term" value="F:transferase activity"/>
    <property type="evidence" value="ECO:0007669"/>
    <property type="project" value="UniProtKB-KW"/>
</dbReference>
<protein>
    <submittedName>
        <fullName evidence="3">Putative phosphoribosyl transferase</fullName>
    </submittedName>
</protein>
<dbReference type="SUPFAM" id="SSF53474">
    <property type="entry name" value="alpha/beta-Hydrolases"/>
    <property type="match status" value="1"/>
</dbReference>
<dbReference type="Pfam" id="PF00156">
    <property type="entry name" value="Pribosyltran"/>
    <property type="match status" value="1"/>
</dbReference>
<feature type="domain" description="Dienelactone hydrolase" evidence="2">
    <location>
        <begin position="275"/>
        <end position="391"/>
    </location>
</feature>
<dbReference type="InterPro" id="IPR002925">
    <property type="entry name" value="Dienelactn_hydro"/>
</dbReference>
<dbReference type="SUPFAM" id="SSF53271">
    <property type="entry name" value="PRTase-like"/>
    <property type="match status" value="1"/>
</dbReference>
<dbReference type="InterPro" id="IPR029057">
    <property type="entry name" value="PRTase-like"/>
</dbReference>
<dbReference type="InterPro" id="IPR029058">
    <property type="entry name" value="AB_hydrolase_fold"/>
</dbReference>
<evidence type="ECO:0000259" key="1">
    <source>
        <dbReference type="Pfam" id="PF00156"/>
    </source>
</evidence>
<dbReference type="InterPro" id="IPR000836">
    <property type="entry name" value="PRTase_dom"/>
</dbReference>
<dbReference type="EMBL" id="SNYN01000028">
    <property type="protein sequence ID" value="TDQ45894.1"/>
    <property type="molecule type" value="Genomic_DNA"/>
</dbReference>
<proteinExistence type="predicted"/>
<dbReference type="Pfam" id="PF01738">
    <property type="entry name" value="DLH"/>
    <property type="match status" value="1"/>
</dbReference>
<dbReference type="Gene3D" id="3.40.50.2020">
    <property type="match status" value="1"/>
</dbReference>
<dbReference type="Proteomes" id="UP000295281">
    <property type="component" value="Unassembled WGS sequence"/>
</dbReference>
<evidence type="ECO:0000313" key="3">
    <source>
        <dbReference type="EMBL" id="TDQ45894.1"/>
    </source>
</evidence>
<dbReference type="Gene3D" id="3.30.1310.20">
    <property type="entry name" value="PRTase-like"/>
    <property type="match status" value="1"/>
</dbReference>
<feature type="domain" description="Phosphoribosyltransferase" evidence="1">
    <location>
        <begin position="24"/>
        <end position="200"/>
    </location>
</feature>
<name>A0A4R6URH1_9ACTN</name>
<gene>
    <name evidence="3" type="ORF">EV190_12851</name>
</gene>
<keyword evidence="3" id="KW-0808">Transferase</keyword>
<comment type="caution">
    <text evidence="3">The sequence shown here is derived from an EMBL/GenBank/DDBJ whole genome shotgun (WGS) entry which is preliminary data.</text>
</comment>
<dbReference type="AlphaFoldDB" id="A0A4R6URH1"/>
<keyword evidence="4" id="KW-1185">Reference proteome</keyword>
<evidence type="ECO:0000313" key="4">
    <source>
        <dbReference type="Proteomes" id="UP000295281"/>
    </source>
</evidence>
<dbReference type="GO" id="GO:0016787">
    <property type="term" value="F:hydrolase activity"/>
    <property type="evidence" value="ECO:0007669"/>
    <property type="project" value="InterPro"/>
</dbReference>
<sequence length="438" mass="46246">MPSCAVVTVNPLPVSLPFADRAEAGRRLAERVRGLAGTDPIVIALPRGGVSVGAELSRNLRVPLDVLVVRKIGVPGHPETGVGALAEDGNVCYDDAALSRLRLSRDDLADVVAAERVELDRRRELYRGDRPMPRLTGRGVIVVDDGAATGGTARAALRMVRRRRPAVLVLAVPVASPEAVEALRSEADRVVVLTVPDNFRAVGEWYRDFGQVSDGFVTATLAELRDLGPAGESEQGVRLPAGDEHLDGDLTTPAAVRGAVVLALGHGRLTPHNRAIGAVLRSGGYATLLLDLLTPAETEKDGDEVGTEVLGERLEAAVRWLRRAVAVADSPVGLFGSGAGAPAALAAAARLPADVAAVVAHGGRIDLDGEALGRVRAPTLVLVQGADSFVRELAEWSLARLGGRGELDVTAGAEQLLHHPDEWRRVGVRATEWFDRHI</sequence>
<dbReference type="CDD" id="cd06223">
    <property type="entry name" value="PRTases_typeI"/>
    <property type="match status" value="1"/>
</dbReference>
<evidence type="ECO:0000259" key="2">
    <source>
        <dbReference type="Pfam" id="PF01738"/>
    </source>
</evidence>
<accession>A0A4R6URH1</accession>
<organism evidence="3 4">
    <name type="scientific">Actinorugispora endophytica</name>
    <dbReference type="NCBI Taxonomy" id="1605990"/>
    <lineage>
        <taxon>Bacteria</taxon>
        <taxon>Bacillati</taxon>
        <taxon>Actinomycetota</taxon>
        <taxon>Actinomycetes</taxon>
        <taxon>Streptosporangiales</taxon>
        <taxon>Nocardiopsidaceae</taxon>
        <taxon>Actinorugispora</taxon>
    </lineage>
</organism>
<reference evidence="3 4" key="1">
    <citation type="submission" date="2019-03" db="EMBL/GenBank/DDBJ databases">
        <title>Genomic Encyclopedia of Type Strains, Phase IV (KMG-IV): sequencing the most valuable type-strain genomes for metagenomic binning, comparative biology and taxonomic classification.</title>
        <authorList>
            <person name="Goeker M."/>
        </authorList>
    </citation>
    <scope>NUCLEOTIDE SEQUENCE [LARGE SCALE GENOMIC DNA]</scope>
    <source>
        <strain evidence="3 4">DSM 46770</strain>
    </source>
</reference>